<dbReference type="InterPro" id="IPR015424">
    <property type="entry name" value="PyrdxlP-dep_Trfase"/>
</dbReference>
<gene>
    <name evidence="5" type="primary">AADAT_4</name>
    <name evidence="5" type="ORF">E2C01_083478</name>
</gene>
<sequence>MDVDCRVIRFDSFSKILSSGIRVGYVTGPKPLVERILLHAQVSLLHAPAMSQVLVSELLELWGEEGFFKHTEAVQAFYLEQRNAMMEAAEKHLSGQDLLTALYVIEFHFKINKRNKFLTSDILGLLLMAGCFNIRLGIQPASSQETHILKFIS</sequence>
<dbReference type="GO" id="GO:0016212">
    <property type="term" value="F:kynurenine-oxoglutarate transaminase activity"/>
    <property type="evidence" value="ECO:0007669"/>
    <property type="project" value="TreeGrafter"/>
</dbReference>
<dbReference type="OrthoDB" id="691673at2759"/>
<name>A0A5B7J6P3_PORTR</name>
<dbReference type="EMBL" id="VSRR010078193">
    <property type="protein sequence ID" value="MPC88568.1"/>
    <property type="molecule type" value="Genomic_DNA"/>
</dbReference>
<evidence type="ECO:0000256" key="3">
    <source>
        <dbReference type="ARBA" id="ARBA00022679"/>
    </source>
</evidence>
<protein>
    <submittedName>
        <fullName evidence="5">Kynurenine/alpha-aminoadipate aminotransferase, mitochondrial</fullName>
    </submittedName>
</protein>
<dbReference type="InterPro" id="IPR050859">
    <property type="entry name" value="Class-I_PLP-dep_aminotransf"/>
</dbReference>
<comment type="cofactor">
    <cofactor evidence="1">
        <name>pyridoxal 5'-phosphate</name>
        <dbReference type="ChEBI" id="CHEBI:597326"/>
    </cofactor>
</comment>
<dbReference type="SUPFAM" id="SSF53383">
    <property type="entry name" value="PLP-dependent transferases"/>
    <property type="match status" value="1"/>
</dbReference>
<keyword evidence="2 5" id="KW-0032">Aminotransferase</keyword>
<evidence type="ECO:0000256" key="4">
    <source>
        <dbReference type="ARBA" id="ARBA00022898"/>
    </source>
</evidence>
<dbReference type="AlphaFoldDB" id="A0A5B7J6P3"/>
<keyword evidence="6" id="KW-1185">Reference proteome</keyword>
<dbReference type="PANTHER" id="PTHR42790">
    <property type="entry name" value="AMINOTRANSFERASE"/>
    <property type="match status" value="1"/>
</dbReference>
<dbReference type="InterPro" id="IPR015421">
    <property type="entry name" value="PyrdxlP-dep_Trfase_major"/>
</dbReference>
<evidence type="ECO:0000313" key="6">
    <source>
        <dbReference type="Proteomes" id="UP000324222"/>
    </source>
</evidence>
<keyword evidence="4" id="KW-0663">Pyridoxal phosphate</keyword>
<dbReference type="Gene3D" id="3.40.640.10">
    <property type="entry name" value="Type I PLP-dependent aspartate aminotransferase-like (Major domain)"/>
    <property type="match status" value="1"/>
</dbReference>
<evidence type="ECO:0000256" key="2">
    <source>
        <dbReference type="ARBA" id="ARBA00022576"/>
    </source>
</evidence>
<reference evidence="5 6" key="1">
    <citation type="submission" date="2019-05" db="EMBL/GenBank/DDBJ databases">
        <title>Another draft genome of Portunus trituberculatus and its Hox gene families provides insights of decapod evolution.</title>
        <authorList>
            <person name="Jeong J.-H."/>
            <person name="Song I."/>
            <person name="Kim S."/>
            <person name="Choi T."/>
            <person name="Kim D."/>
            <person name="Ryu S."/>
            <person name="Kim W."/>
        </authorList>
    </citation>
    <scope>NUCLEOTIDE SEQUENCE [LARGE SCALE GENOMIC DNA]</scope>
    <source>
        <tissue evidence="5">Muscle</tissue>
    </source>
</reference>
<keyword evidence="3 5" id="KW-0808">Transferase</keyword>
<evidence type="ECO:0000313" key="5">
    <source>
        <dbReference type="EMBL" id="MPC88568.1"/>
    </source>
</evidence>
<dbReference type="GO" id="GO:1901605">
    <property type="term" value="P:alpha-amino acid metabolic process"/>
    <property type="evidence" value="ECO:0007669"/>
    <property type="project" value="TreeGrafter"/>
</dbReference>
<comment type="caution">
    <text evidence="5">The sequence shown here is derived from an EMBL/GenBank/DDBJ whole genome shotgun (WGS) entry which is preliminary data.</text>
</comment>
<organism evidence="5 6">
    <name type="scientific">Portunus trituberculatus</name>
    <name type="common">Swimming crab</name>
    <name type="synonym">Neptunus trituberculatus</name>
    <dbReference type="NCBI Taxonomy" id="210409"/>
    <lineage>
        <taxon>Eukaryota</taxon>
        <taxon>Metazoa</taxon>
        <taxon>Ecdysozoa</taxon>
        <taxon>Arthropoda</taxon>
        <taxon>Crustacea</taxon>
        <taxon>Multicrustacea</taxon>
        <taxon>Malacostraca</taxon>
        <taxon>Eumalacostraca</taxon>
        <taxon>Eucarida</taxon>
        <taxon>Decapoda</taxon>
        <taxon>Pleocyemata</taxon>
        <taxon>Brachyura</taxon>
        <taxon>Eubrachyura</taxon>
        <taxon>Portunoidea</taxon>
        <taxon>Portunidae</taxon>
        <taxon>Portuninae</taxon>
        <taxon>Portunus</taxon>
    </lineage>
</organism>
<accession>A0A5B7J6P3</accession>
<proteinExistence type="predicted"/>
<evidence type="ECO:0000256" key="1">
    <source>
        <dbReference type="ARBA" id="ARBA00001933"/>
    </source>
</evidence>
<dbReference type="Proteomes" id="UP000324222">
    <property type="component" value="Unassembled WGS sequence"/>
</dbReference>
<dbReference type="PANTHER" id="PTHR42790:SF19">
    <property type="entry name" value="KYNURENINE_ALPHA-AMINOADIPATE AMINOTRANSFERASE, MITOCHONDRIAL"/>
    <property type="match status" value="1"/>
</dbReference>